<feature type="domain" description="TadE-like" evidence="1">
    <location>
        <begin position="9"/>
        <end position="47"/>
    </location>
</feature>
<organism evidence="2 3">
    <name type="scientific">Motilimonas cestriensis</name>
    <dbReference type="NCBI Taxonomy" id="2742685"/>
    <lineage>
        <taxon>Bacteria</taxon>
        <taxon>Pseudomonadati</taxon>
        <taxon>Pseudomonadota</taxon>
        <taxon>Gammaproteobacteria</taxon>
        <taxon>Alteromonadales</taxon>
        <taxon>Alteromonadales genera incertae sedis</taxon>
        <taxon>Motilimonas</taxon>
    </lineage>
</organism>
<accession>A0ABS8WCI4</accession>
<evidence type="ECO:0000259" key="1">
    <source>
        <dbReference type="Pfam" id="PF07811"/>
    </source>
</evidence>
<protein>
    <submittedName>
        <fullName evidence="2">Pilus assembly protein</fullName>
    </submittedName>
</protein>
<dbReference type="InterPro" id="IPR012495">
    <property type="entry name" value="TadE-like_dom"/>
</dbReference>
<keyword evidence="3" id="KW-1185">Reference proteome</keyword>
<dbReference type="Proteomes" id="UP001201273">
    <property type="component" value="Unassembled WGS sequence"/>
</dbReference>
<reference evidence="2 3" key="1">
    <citation type="journal article" date="2022" name="Environ. Microbiol. Rep.">
        <title>Eco-phylogenetic analyses reveal divergent evolution of vitamin B12 metabolism in the marine bacterial family 'Psychromonadaceae'.</title>
        <authorList>
            <person name="Jin X."/>
            <person name="Yang Y."/>
            <person name="Cao H."/>
            <person name="Gao B."/>
            <person name="Zhao Z."/>
        </authorList>
    </citation>
    <scope>NUCLEOTIDE SEQUENCE [LARGE SCALE GENOMIC DNA]</scope>
    <source>
        <strain evidence="2 3">MKS20</strain>
    </source>
</reference>
<evidence type="ECO:0000313" key="3">
    <source>
        <dbReference type="Proteomes" id="UP001201273"/>
    </source>
</evidence>
<gene>
    <name evidence="2" type="ORF">K6Y31_18340</name>
</gene>
<evidence type="ECO:0000313" key="2">
    <source>
        <dbReference type="EMBL" id="MCE2596746.1"/>
    </source>
</evidence>
<sequence length="160" mass="17587">MKLVQRQRGSISIEAALCIPVLMLLIVASSQVFSVLRVEQRLTNVAYNITQLVSNKIIMDSPAALLRLGYYQDYADQQLSSVAAGRASLTIERYNAATGLVELLLRGSGCQAQVPWPSLAVGSVVKVTLCYQADIPATKGWMKHIWPHSGFQAHFIQEVN</sequence>
<comment type="caution">
    <text evidence="2">The sequence shown here is derived from an EMBL/GenBank/DDBJ whole genome shotgun (WGS) entry which is preliminary data.</text>
</comment>
<dbReference type="RefSeq" id="WP_233054417.1">
    <property type="nucleotide sequence ID" value="NZ_CP170335.1"/>
</dbReference>
<dbReference type="Pfam" id="PF07811">
    <property type="entry name" value="TadE"/>
    <property type="match status" value="1"/>
</dbReference>
<proteinExistence type="predicted"/>
<dbReference type="EMBL" id="JAIMJA010000024">
    <property type="protein sequence ID" value="MCE2596746.1"/>
    <property type="molecule type" value="Genomic_DNA"/>
</dbReference>
<name>A0ABS8WCI4_9GAMM</name>